<gene>
    <name evidence="2" type="ORF">OXH18_06345</name>
</gene>
<name>A0A9E8ZN66_9CYAN</name>
<dbReference type="SUPFAM" id="SSF141322">
    <property type="entry name" value="NfeD domain-like"/>
    <property type="match status" value="1"/>
</dbReference>
<evidence type="ECO:0000313" key="2">
    <source>
        <dbReference type="EMBL" id="WAL61601.1"/>
    </source>
</evidence>
<protein>
    <submittedName>
        <fullName evidence="2">NfeD family protein</fullName>
    </submittedName>
</protein>
<reference evidence="2" key="1">
    <citation type="submission" date="2022-12" db="EMBL/GenBank/DDBJ databases">
        <title>Polyphasic identification of a Novel Hot-Spring Cyanobacterium Ocullathermofonsia sinensis gen nov. sp. nov. and Genomic Insights on its Adaptations to the Thermal Habitat.</title>
        <authorList>
            <person name="Daroch M."/>
            <person name="Tang J."/>
            <person name="Jiang Y."/>
        </authorList>
    </citation>
    <scope>NUCLEOTIDE SEQUENCE</scope>
    <source>
        <strain evidence="2">PKUAC-SCTA174</strain>
    </source>
</reference>
<organism evidence="2 3">
    <name type="scientific">Thermocoleostomius sinensis A174</name>
    <dbReference type="NCBI Taxonomy" id="2016057"/>
    <lineage>
        <taxon>Bacteria</taxon>
        <taxon>Bacillati</taxon>
        <taxon>Cyanobacteriota</taxon>
        <taxon>Cyanophyceae</taxon>
        <taxon>Oculatellales</taxon>
        <taxon>Oculatellaceae</taxon>
        <taxon>Thermocoleostomius</taxon>
    </lineage>
</organism>
<sequence length="97" mass="10603">MVMSSLNKFFNSTVSTALEDAENASLTAISRFQSVGEAIVDAVIQPSQKGRVRFQGSWWSAQCNRDVTLSPGEVVRVIGRSNITLLVEPLRQMSESA</sequence>
<dbReference type="InterPro" id="IPR012340">
    <property type="entry name" value="NA-bd_OB-fold"/>
</dbReference>
<proteinExistence type="predicted"/>
<dbReference type="Pfam" id="PF01957">
    <property type="entry name" value="NfeD"/>
    <property type="match status" value="1"/>
</dbReference>
<dbReference type="EMBL" id="CP113797">
    <property type="protein sequence ID" value="WAL61601.1"/>
    <property type="molecule type" value="Genomic_DNA"/>
</dbReference>
<dbReference type="InterPro" id="IPR002810">
    <property type="entry name" value="NfeD-like_C"/>
</dbReference>
<evidence type="ECO:0000313" key="3">
    <source>
        <dbReference type="Proteomes" id="UP001163152"/>
    </source>
</evidence>
<evidence type="ECO:0000259" key="1">
    <source>
        <dbReference type="Pfam" id="PF01957"/>
    </source>
</evidence>
<keyword evidence="3" id="KW-1185">Reference proteome</keyword>
<dbReference type="KEGG" id="tsin:OXH18_06345"/>
<dbReference type="Proteomes" id="UP001163152">
    <property type="component" value="Chromosome"/>
</dbReference>
<dbReference type="RefSeq" id="WP_268611610.1">
    <property type="nucleotide sequence ID" value="NZ_CP113797.1"/>
</dbReference>
<feature type="domain" description="NfeD-like C-terminal" evidence="1">
    <location>
        <begin position="39"/>
        <end position="89"/>
    </location>
</feature>
<dbReference type="Gene3D" id="2.40.50.140">
    <property type="entry name" value="Nucleic acid-binding proteins"/>
    <property type="match status" value="1"/>
</dbReference>
<accession>A0A9E8ZN66</accession>
<dbReference type="AlphaFoldDB" id="A0A9E8ZN66"/>